<dbReference type="GO" id="GO:0004719">
    <property type="term" value="F:protein-L-isoaspartate (D-aspartate) O-methyltransferase activity"/>
    <property type="evidence" value="ECO:0007669"/>
    <property type="project" value="InterPro"/>
</dbReference>
<proteinExistence type="inferred from homology"/>
<name>A0A556A7V0_9BURK</name>
<evidence type="ECO:0000313" key="5">
    <source>
        <dbReference type="Proteomes" id="UP000318405"/>
    </source>
</evidence>
<dbReference type="OrthoDB" id="9810066at2"/>
<dbReference type="RefSeq" id="WP_143951082.1">
    <property type="nucleotide sequence ID" value="NZ_BAABMB010000005.1"/>
</dbReference>
<keyword evidence="4" id="KW-0489">Methyltransferase</keyword>
<dbReference type="Proteomes" id="UP000318405">
    <property type="component" value="Unassembled WGS sequence"/>
</dbReference>
<dbReference type="InterPro" id="IPR000682">
    <property type="entry name" value="PCMT"/>
</dbReference>
<evidence type="ECO:0000256" key="3">
    <source>
        <dbReference type="ARBA" id="ARBA00030757"/>
    </source>
</evidence>
<dbReference type="PANTHER" id="PTHR11579">
    <property type="entry name" value="PROTEIN-L-ISOASPARTATE O-METHYLTRANSFERASE"/>
    <property type="match status" value="1"/>
</dbReference>
<keyword evidence="4" id="KW-0808">Transferase</keyword>
<dbReference type="InterPro" id="IPR029063">
    <property type="entry name" value="SAM-dependent_MTases_sf"/>
</dbReference>
<comment type="similarity">
    <text evidence="1">Belongs to the methyltransferase superfamily. L-isoaspartyl/D-aspartyl protein methyltransferase family.</text>
</comment>
<keyword evidence="5" id="KW-1185">Reference proteome</keyword>
<evidence type="ECO:0000256" key="1">
    <source>
        <dbReference type="ARBA" id="ARBA00005369"/>
    </source>
</evidence>
<reference evidence="4 5" key="1">
    <citation type="submission" date="2019-07" db="EMBL/GenBank/DDBJ databases">
        <title>Qingshengfaniella alkalisoli gen. nov., sp. nov., isolated from saline soil.</title>
        <authorList>
            <person name="Xu L."/>
            <person name="Huang X.-X."/>
            <person name="Sun J.-Q."/>
        </authorList>
    </citation>
    <scope>NUCLEOTIDE SEQUENCE [LARGE SCALE GENOMIC DNA]</scope>
    <source>
        <strain evidence="4 5">DSM 27279</strain>
    </source>
</reference>
<organism evidence="4 5">
    <name type="scientific">Verticiella sediminum</name>
    <dbReference type="NCBI Taxonomy" id="1247510"/>
    <lineage>
        <taxon>Bacteria</taxon>
        <taxon>Pseudomonadati</taxon>
        <taxon>Pseudomonadota</taxon>
        <taxon>Betaproteobacteria</taxon>
        <taxon>Burkholderiales</taxon>
        <taxon>Alcaligenaceae</taxon>
        <taxon>Verticiella</taxon>
    </lineage>
</organism>
<dbReference type="GO" id="GO:0005737">
    <property type="term" value="C:cytoplasm"/>
    <property type="evidence" value="ECO:0007669"/>
    <property type="project" value="TreeGrafter"/>
</dbReference>
<accession>A0A556A7V0</accession>
<evidence type="ECO:0000256" key="2">
    <source>
        <dbReference type="ARBA" id="ARBA00013346"/>
    </source>
</evidence>
<evidence type="ECO:0000313" key="4">
    <source>
        <dbReference type="EMBL" id="TSH88966.1"/>
    </source>
</evidence>
<comment type="caution">
    <text evidence="4">The sequence shown here is derived from an EMBL/GenBank/DDBJ whole genome shotgun (WGS) entry which is preliminary data.</text>
</comment>
<gene>
    <name evidence="4" type="ORF">FOZ76_25395</name>
</gene>
<dbReference type="Pfam" id="PF01135">
    <property type="entry name" value="PCMT"/>
    <property type="match status" value="1"/>
</dbReference>
<dbReference type="Gene3D" id="3.40.50.150">
    <property type="entry name" value="Vaccinia Virus protein VP39"/>
    <property type="match status" value="1"/>
</dbReference>
<dbReference type="GO" id="GO:0032259">
    <property type="term" value="P:methylation"/>
    <property type="evidence" value="ECO:0007669"/>
    <property type="project" value="UniProtKB-KW"/>
</dbReference>
<dbReference type="EMBL" id="VLTJ01000042">
    <property type="protein sequence ID" value="TSH88966.1"/>
    <property type="molecule type" value="Genomic_DNA"/>
</dbReference>
<dbReference type="SUPFAM" id="SSF53335">
    <property type="entry name" value="S-adenosyl-L-methionine-dependent methyltransferases"/>
    <property type="match status" value="1"/>
</dbReference>
<dbReference type="CDD" id="cd02440">
    <property type="entry name" value="AdoMet_MTases"/>
    <property type="match status" value="1"/>
</dbReference>
<protein>
    <recommendedName>
        <fullName evidence="2">Protein-L-isoaspartate O-methyltransferase</fullName>
    </recommendedName>
    <alternativeName>
        <fullName evidence="3">Protein L-isoaspartyl methyltransferase</fullName>
    </alternativeName>
</protein>
<sequence>MNAATLSDIEQARFNMVEQQIRPAGVLDEAVLDSLFAVRREQFVAPAMRALAFSDIEIPLRLDGADTGESMLTPKLEAQLTEALKLSHTESVLEIGTGSGYQAALLAYHVYQVTSVEINPRLAAFAAQNLQRNGVTNVHVETGDAHNGWGSNEYDAILVTGSVPETIPDGLKYQLRVNGRLVIVVGTAPVMTVKRVTRTSAATFETENLFETLIRPLRGVTASKFKF</sequence>
<dbReference type="AlphaFoldDB" id="A0A556A7V0"/>
<dbReference type="PANTHER" id="PTHR11579:SF18">
    <property type="entry name" value="PROTEIN-L-ISOASPARTATE O-METHYLTRANSFERASE"/>
    <property type="match status" value="1"/>
</dbReference>